<keyword evidence="2" id="KW-1185">Reference proteome</keyword>
<evidence type="ECO:0000313" key="1">
    <source>
        <dbReference type="EMBL" id="CAA7271217.1"/>
    </source>
</evidence>
<evidence type="ECO:0000313" key="2">
    <source>
        <dbReference type="Proteomes" id="UP000467700"/>
    </source>
</evidence>
<dbReference type="EMBL" id="CACVBS010000101">
    <property type="protein sequence ID" value="CAA7271217.1"/>
    <property type="molecule type" value="Genomic_DNA"/>
</dbReference>
<organism evidence="1 2">
    <name type="scientific">Cyclocybe aegerita</name>
    <name type="common">Black poplar mushroom</name>
    <name type="synonym">Agrocybe aegerita</name>
    <dbReference type="NCBI Taxonomy" id="1973307"/>
    <lineage>
        <taxon>Eukaryota</taxon>
        <taxon>Fungi</taxon>
        <taxon>Dikarya</taxon>
        <taxon>Basidiomycota</taxon>
        <taxon>Agaricomycotina</taxon>
        <taxon>Agaricomycetes</taxon>
        <taxon>Agaricomycetidae</taxon>
        <taxon>Agaricales</taxon>
        <taxon>Agaricineae</taxon>
        <taxon>Bolbitiaceae</taxon>
        <taxon>Cyclocybe</taxon>
    </lineage>
</organism>
<dbReference type="Proteomes" id="UP000467700">
    <property type="component" value="Unassembled WGS sequence"/>
</dbReference>
<sequence length="1095" mass="123839">MTDIADIGSPILKLPEDVLRDIFAINGSYDELIAARQKGPELERVFDEPDTDPSVELSQFDLHPLTTIRRASQVCAFWRHIILHYPGLWGGLIDIEFIAIRSQQAWAEEILRRAGDSPLTVVGAVANRTPSLFRVLLSKLVTVHWSQIRLIDLDLGKCLGALTFMEKAISTHTECLEHFLLKYNFDFKHGAKLFDNVAPSLRSFWHHGLGFDVNAPWMRQLQRLSVQLRAEDLQASRLSDFLNALTHMFSLGSLEITNAAGKDPKFRGDVALLSSINLPQLKHLSITHDIRICNIILSHIAPTEERRTSVCVMIYQFDEAATLELATQASSYVGRCKRPFSPLVSVTLKTWRFRIVEQTSSRRSSPGPDLNFQIIKQKRRSYSADMEHLSTIFLNIFVNGNFQPTTSLNFEIVGFQGVLTSAFNESARRFVRAFQSLKVLRTDAVAFTVVAEPGVVPRYEGHLCFPHHLQELRLIGFWLDGGPFGRDFDDYFGSFYRTNYSDKESVEAFVLDLRVACMLDREAFHALEAEGVVVRYPQVRAQGYFDFFTFLPTSFEKTESCRCLVAGNVDIRHEYTLLHRQLYWPSSTSFAEAIYKILPLPHHHPANPVREIPGIFTDLVLSAHDPRNHDRTPIPQAVPPVMAALTESPISMLPEEVLRIIFSINGSYDELVLAKQDVAEAEERESDEPDTQPVIQLSPFDRHPLTTIRRASQVCMFWRNIILHYQGLWGGLLDIDYIASYGRVEWAEEILRRAGVSPLTVVGTFFGEIQTFNDNLNEVDSQSVHATVTAFTEEAASTPTKRLQHFSLIHRFDFESAKNFFSGSVPSLRTFSYGLGFDLNASWTHQLRSLSLNLRAADLRHGLLSDLLTALPHTRSLRSLKLSNFHSNLRLQGVDPVLPCIDLPQLSDLSIEANIRLCNLFLRHITPARGRRTIIHARIPSYTRNLCPFVDELAVHTSAYIQQSPFGPRVSFSLGKGSEELHFMDHPSRRLSHEPAFKLSLSFPRREATGVIDGAMKLLASFAHGGFESTRKLILEIGWGAIRVEDFHGATQQFLRAFRSLTSVQADAFGFFAISQAISRSERPHSMLNSLQNFN</sequence>
<accession>A0A8S0X1U9</accession>
<protein>
    <recommendedName>
        <fullName evidence="3">F-box domain-containing protein</fullName>
    </recommendedName>
</protein>
<dbReference type="OrthoDB" id="3066755at2759"/>
<reference evidence="1 2" key="1">
    <citation type="submission" date="2020-01" db="EMBL/GenBank/DDBJ databases">
        <authorList>
            <person name="Gupta K D."/>
        </authorList>
    </citation>
    <scope>NUCLEOTIDE SEQUENCE [LARGE SCALE GENOMIC DNA]</scope>
</reference>
<proteinExistence type="predicted"/>
<gene>
    <name evidence="1" type="ORF">AAE3_LOCUS13241</name>
</gene>
<evidence type="ECO:0008006" key="3">
    <source>
        <dbReference type="Google" id="ProtNLM"/>
    </source>
</evidence>
<comment type="caution">
    <text evidence="1">The sequence shown here is derived from an EMBL/GenBank/DDBJ whole genome shotgun (WGS) entry which is preliminary data.</text>
</comment>
<dbReference type="AlphaFoldDB" id="A0A8S0X1U9"/>
<name>A0A8S0X1U9_CYCAE</name>